<dbReference type="Gene3D" id="2.120.10.30">
    <property type="entry name" value="TolB, C-terminal domain"/>
    <property type="match status" value="2"/>
</dbReference>
<organism evidence="6 7">
    <name type="scientific">Peribacillus loiseleuriae</name>
    <dbReference type="NCBI Taxonomy" id="1679170"/>
    <lineage>
        <taxon>Bacteria</taxon>
        <taxon>Bacillati</taxon>
        <taxon>Bacillota</taxon>
        <taxon>Bacilli</taxon>
        <taxon>Bacillales</taxon>
        <taxon>Bacillaceae</taxon>
        <taxon>Peribacillus</taxon>
    </lineage>
</organism>
<keyword evidence="4" id="KW-0720">Serine protease</keyword>
<protein>
    <submittedName>
        <fullName evidence="6">Peptidase</fullName>
    </submittedName>
</protein>
<dbReference type="SUPFAM" id="SSF53474">
    <property type="entry name" value="alpha/beta-Hydrolases"/>
    <property type="match status" value="1"/>
</dbReference>
<dbReference type="InterPro" id="IPR029058">
    <property type="entry name" value="AB_hydrolase_fold"/>
</dbReference>
<comment type="similarity">
    <text evidence="1">Belongs to the peptidase S9C family.</text>
</comment>
<dbReference type="PATRIC" id="fig|1679170.3.peg.3093"/>
<evidence type="ECO:0000256" key="2">
    <source>
        <dbReference type="ARBA" id="ARBA00022670"/>
    </source>
</evidence>
<proteinExistence type="inferred from homology"/>
<dbReference type="OrthoDB" id="108903at2"/>
<sequence>MNKKGILAEDLFDLKSVTDPQLSPDGSMVAYIETSVAKDDEKYISNIYVYSFLTKQTVQWTYGLHRQSSPRWSPDGLHLAFLSNRSGKNQVYIINTVGGEASQLTEFDLGATTPIWSPDSRKILTSTRIKAGYTLHEKEKDPEKERKEAIVYDRIKYKADGSGYFDRSFSHLILVNVPTGQVEQLTSGEQSFIPSSWAPNGKEFAYVSNDTDDADYNLASDVFIFHLEDRSWRKITATNGRFYFPRWSPDGNYLTLIGHEREYEGATVSKIWLYKLVTDSLSCITTDWDVEVGDLTAGDFHIEAVNPGLLWTNDSQGFYFLISDHGNTGVYYGTIEGAMYPSLLENQHVYGLTINPETHKAVVAISTPTHPGDLYSFDLTNGEIEQITFVNDEFLKDKFLSEAEPIIFSAKDGLELHGWIMKPTNFEQGKKYPLILEIHGGPHVMYGNTYVHEFQTLVAQGYTILFTNPRGSAGYGQEFVNANRGNYGGMDYEDLMAAVDYVLVEYDFLDEHKLGVTGGSYGGFMTNWIVGHTDRFKAAVTQRCISNWLSFYGVSDIGYSFTEWELGGNIIESPEQLWGHSPLKYVGNVTTPLLLLHGDKDYRCPIEQAEQFFVALKRQKKEAVLVVFPEQTHEVSRSGAPRLRLQHTEHIRDWFNKHIN</sequence>
<dbReference type="FunFam" id="3.40.50.1820:FF:000028">
    <property type="entry name" value="S9 family peptidase"/>
    <property type="match status" value="1"/>
</dbReference>
<dbReference type="PANTHER" id="PTHR42776">
    <property type="entry name" value="SERINE PEPTIDASE S9 FAMILY MEMBER"/>
    <property type="match status" value="1"/>
</dbReference>
<dbReference type="InterPro" id="IPR011659">
    <property type="entry name" value="WD40"/>
</dbReference>
<name>A0A0K9GUN6_9BACI</name>
<dbReference type="STRING" id="1679170.AC625_13550"/>
<evidence type="ECO:0000313" key="7">
    <source>
        <dbReference type="Proteomes" id="UP000037146"/>
    </source>
</evidence>
<dbReference type="GO" id="GO:0004252">
    <property type="term" value="F:serine-type endopeptidase activity"/>
    <property type="evidence" value="ECO:0007669"/>
    <property type="project" value="TreeGrafter"/>
</dbReference>
<reference evidence="7" key="1">
    <citation type="submission" date="2015-07" db="EMBL/GenBank/DDBJ databases">
        <title>Genome sequencing project for genomic taxonomy and phylogenomics of Bacillus-like bacteria.</title>
        <authorList>
            <person name="Liu B."/>
            <person name="Wang J."/>
            <person name="Zhu Y."/>
            <person name="Liu G."/>
            <person name="Chen Q."/>
            <person name="Chen Z."/>
            <person name="Lan J."/>
            <person name="Che J."/>
            <person name="Ge C."/>
            <person name="Shi H."/>
            <person name="Pan Z."/>
            <person name="Liu X."/>
        </authorList>
    </citation>
    <scope>NUCLEOTIDE SEQUENCE [LARGE SCALE GENOMIC DNA]</scope>
    <source>
        <strain evidence="7">FJAT-27997</strain>
    </source>
</reference>
<dbReference type="Pfam" id="PF07676">
    <property type="entry name" value="PD40"/>
    <property type="match status" value="2"/>
</dbReference>
<keyword evidence="2" id="KW-0645">Protease</keyword>
<dbReference type="PANTHER" id="PTHR42776:SF27">
    <property type="entry name" value="DIPEPTIDYL PEPTIDASE FAMILY MEMBER 6"/>
    <property type="match status" value="1"/>
</dbReference>
<evidence type="ECO:0000256" key="4">
    <source>
        <dbReference type="ARBA" id="ARBA00022825"/>
    </source>
</evidence>
<accession>A0A0K9GUN6</accession>
<dbReference type="Proteomes" id="UP000037146">
    <property type="component" value="Unassembled WGS sequence"/>
</dbReference>
<comment type="caution">
    <text evidence="6">The sequence shown here is derived from an EMBL/GenBank/DDBJ whole genome shotgun (WGS) entry which is preliminary data.</text>
</comment>
<keyword evidence="3" id="KW-0378">Hydrolase</keyword>
<evidence type="ECO:0000256" key="1">
    <source>
        <dbReference type="ARBA" id="ARBA00010040"/>
    </source>
</evidence>
<evidence type="ECO:0000313" key="6">
    <source>
        <dbReference type="EMBL" id="KMY50399.1"/>
    </source>
</evidence>
<dbReference type="RefSeq" id="WP_049681752.1">
    <property type="nucleotide sequence ID" value="NZ_LFZW01000001.1"/>
</dbReference>
<dbReference type="EMBL" id="LFZW01000001">
    <property type="protein sequence ID" value="KMY50399.1"/>
    <property type="molecule type" value="Genomic_DNA"/>
</dbReference>
<dbReference type="InterPro" id="IPR011042">
    <property type="entry name" value="6-blade_b-propeller_TolB-like"/>
</dbReference>
<evidence type="ECO:0000259" key="5">
    <source>
        <dbReference type="Pfam" id="PF00326"/>
    </source>
</evidence>
<gene>
    <name evidence="6" type="ORF">AC625_13550</name>
</gene>
<evidence type="ECO:0000256" key="3">
    <source>
        <dbReference type="ARBA" id="ARBA00022801"/>
    </source>
</evidence>
<dbReference type="GO" id="GO:0006508">
    <property type="term" value="P:proteolysis"/>
    <property type="evidence" value="ECO:0007669"/>
    <property type="project" value="UniProtKB-KW"/>
</dbReference>
<dbReference type="SUPFAM" id="SSF82171">
    <property type="entry name" value="DPP6 N-terminal domain-like"/>
    <property type="match status" value="1"/>
</dbReference>
<dbReference type="InterPro" id="IPR001375">
    <property type="entry name" value="Peptidase_S9_cat"/>
</dbReference>
<feature type="domain" description="Peptidase S9 prolyl oligopeptidase catalytic" evidence="5">
    <location>
        <begin position="451"/>
        <end position="660"/>
    </location>
</feature>
<keyword evidence="7" id="KW-1185">Reference proteome</keyword>
<dbReference type="AlphaFoldDB" id="A0A0K9GUN6"/>
<dbReference type="Pfam" id="PF00326">
    <property type="entry name" value="Peptidase_S9"/>
    <property type="match status" value="1"/>
</dbReference>
<dbReference type="Gene3D" id="3.40.50.1820">
    <property type="entry name" value="alpha/beta hydrolase"/>
    <property type="match status" value="1"/>
</dbReference>